<proteinExistence type="predicted"/>
<evidence type="ECO:0000259" key="1">
    <source>
        <dbReference type="PROSITE" id="PS51819"/>
    </source>
</evidence>
<organism evidence="2 3">
    <name type="scientific">Arthrobacter sulfonylureivorans</name>
    <dbReference type="NCBI Taxonomy" id="2486855"/>
    <lineage>
        <taxon>Bacteria</taxon>
        <taxon>Bacillati</taxon>
        <taxon>Actinomycetota</taxon>
        <taxon>Actinomycetes</taxon>
        <taxon>Micrococcales</taxon>
        <taxon>Micrococcaceae</taxon>
        <taxon>Arthrobacter</taxon>
    </lineage>
</organism>
<dbReference type="Gene3D" id="3.10.180.10">
    <property type="entry name" value="2,3-Dihydroxybiphenyl 1,2-Dioxygenase, domain 1"/>
    <property type="match status" value="1"/>
</dbReference>
<protein>
    <submittedName>
        <fullName evidence="2">VOC family protein</fullName>
    </submittedName>
</protein>
<gene>
    <name evidence="2" type="ORF">MNQ99_01820</name>
</gene>
<dbReference type="PROSITE" id="PS51819">
    <property type="entry name" value="VOC"/>
    <property type="match status" value="1"/>
</dbReference>
<dbReference type="PANTHER" id="PTHR36503:SF2">
    <property type="entry name" value="BLR2408 PROTEIN"/>
    <property type="match status" value="1"/>
</dbReference>
<sequence length="151" mass="16073">MDRMVFINLPVSDLKKSTDFYTGLGYTLNPAFSSPDASSLVISDTIMVMLLTREHFGKFLRNGTPHLGSDAKEVLVALSADSTEEVDRFVANATSGGGTTYRPAEEEMPGMYGAAIADPDGHVWEIMHMSPEALQGVAEENAAATDSGAGI</sequence>
<feature type="domain" description="VOC" evidence="1">
    <location>
        <begin position="3"/>
        <end position="129"/>
    </location>
</feature>
<dbReference type="Pfam" id="PF00903">
    <property type="entry name" value="Glyoxalase"/>
    <property type="match status" value="1"/>
</dbReference>
<dbReference type="EMBL" id="CP093326">
    <property type="protein sequence ID" value="UNK46136.1"/>
    <property type="molecule type" value="Genomic_DNA"/>
</dbReference>
<dbReference type="Proteomes" id="UP000829069">
    <property type="component" value="Chromosome"/>
</dbReference>
<accession>A0ABY3W9H7</accession>
<name>A0ABY3W9H7_9MICC</name>
<keyword evidence="3" id="KW-1185">Reference proteome</keyword>
<dbReference type="InterPro" id="IPR004360">
    <property type="entry name" value="Glyas_Fos-R_dOase_dom"/>
</dbReference>
<reference evidence="2 3" key="1">
    <citation type="submission" date="2022-03" db="EMBL/GenBank/DDBJ databases">
        <title>Isotopic signatures of nitrous oxide derived from detoxification processes.</title>
        <authorList>
            <person name="Behrendt U."/>
            <person name="Buchen C."/>
            <person name="Well R."/>
            <person name="Ulrich A."/>
            <person name="Rohe L."/>
            <person name="Kolb S."/>
            <person name="Schloter M."/>
            <person name="Horn M.A."/>
            <person name="Augustin J."/>
        </authorList>
    </citation>
    <scope>NUCLEOTIDE SEQUENCE [LARGE SCALE GENOMIC DNA]</scope>
    <source>
        <strain evidence="2 3">S4-C24</strain>
    </source>
</reference>
<dbReference type="RefSeq" id="WP_241914229.1">
    <property type="nucleotide sequence ID" value="NZ_CP093326.1"/>
</dbReference>
<evidence type="ECO:0000313" key="2">
    <source>
        <dbReference type="EMBL" id="UNK46136.1"/>
    </source>
</evidence>
<dbReference type="InterPro" id="IPR029068">
    <property type="entry name" value="Glyas_Bleomycin-R_OHBP_Dase"/>
</dbReference>
<dbReference type="InterPro" id="IPR037523">
    <property type="entry name" value="VOC_core"/>
</dbReference>
<dbReference type="SUPFAM" id="SSF54593">
    <property type="entry name" value="Glyoxalase/Bleomycin resistance protein/Dihydroxybiphenyl dioxygenase"/>
    <property type="match status" value="1"/>
</dbReference>
<dbReference type="PANTHER" id="PTHR36503">
    <property type="entry name" value="BLR2520 PROTEIN"/>
    <property type="match status" value="1"/>
</dbReference>
<evidence type="ECO:0000313" key="3">
    <source>
        <dbReference type="Proteomes" id="UP000829069"/>
    </source>
</evidence>